<proteinExistence type="predicted"/>
<dbReference type="Proteomes" id="UP000324222">
    <property type="component" value="Unassembled WGS sequence"/>
</dbReference>
<keyword evidence="3" id="KW-1185">Reference proteome</keyword>
<dbReference type="AlphaFoldDB" id="A0A5B7CSS5"/>
<organism evidence="2 3">
    <name type="scientific">Portunus trituberculatus</name>
    <name type="common">Swimming crab</name>
    <name type="synonym">Neptunus trituberculatus</name>
    <dbReference type="NCBI Taxonomy" id="210409"/>
    <lineage>
        <taxon>Eukaryota</taxon>
        <taxon>Metazoa</taxon>
        <taxon>Ecdysozoa</taxon>
        <taxon>Arthropoda</taxon>
        <taxon>Crustacea</taxon>
        <taxon>Multicrustacea</taxon>
        <taxon>Malacostraca</taxon>
        <taxon>Eumalacostraca</taxon>
        <taxon>Eucarida</taxon>
        <taxon>Decapoda</taxon>
        <taxon>Pleocyemata</taxon>
        <taxon>Brachyura</taxon>
        <taxon>Eubrachyura</taxon>
        <taxon>Portunoidea</taxon>
        <taxon>Portunidae</taxon>
        <taxon>Portuninae</taxon>
        <taxon>Portunus</taxon>
    </lineage>
</organism>
<evidence type="ECO:0000256" key="1">
    <source>
        <dbReference type="SAM" id="MobiDB-lite"/>
    </source>
</evidence>
<evidence type="ECO:0000313" key="3">
    <source>
        <dbReference type="Proteomes" id="UP000324222"/>
    </source>
</evidence>
<feature type="region of interest" description="Disordered" evidence="1">
    <location>
        <begin position="202"/>
        <end position="224"/>
    </location>
</feature>
<sequence>MTGRHFSHQSLFKLNKTTPYDTKTPSHDYIQTNTQVSLQYLEKSSPGMQLLKEVVEKWWGRSAVQLEPGQGSVSNSDCRGHTSGVPTTSLTHTGIISESIFTVANASKASCSVVVMAASVVLWCSTSRLTTATRSLSSSTLSFSAPTTSSGSYIHTHTVQDSFTSTLSTVPAGSWAPPAVARAIRRAWPLSSSCSRCTPAGNPKISGSSSPVTPCNAPPPPLSPPSPSLTINLPFLKLFIVYKKINQNFKLQINLPRTSGNSPAKPPPSTSSPGAGWGGSSKPLRFRDRLSTSLRMLLITRWSSDLSTRPP</sequence>
<evidence type="ECO:0000313" key="2">
    <source>
        <dbReference type="EMBL" id="MPC11674.1"/>
    </source>
</evidence>
<protein>
    <submittedName>
        <fullName evidence="2">Uncharacterized protein</fullName>
    </submittedName>
</protein>
<reference evidence="2 3" key="1">
    <citation type="submission" date="2019-05" db="EMBL/GenBank/DDBJ databases">
        <title>Another draft genome of Portunus trituberculatus and its Hox gene families provides insights of decapod evolution.</title>
        <authorList>
            <person name="Jeong J.-H."/>
            <person name="Song I."/>
            <person name="Kim S."/>
            <person name="Choi T."/>
            <person name="Kim D."/>
            <person name="Ryu S."/>
            <person name="Kim W."/>
        </authorList>
    </citation>
    <scope>NUCLEOTIDE SEQUENCE [LARGE SCALE GENOMIC DNA]</scope>
    <source>
        <tissue evidence="2">Muscle</tissue>
    </source>
</reference>
<dbReference type="EMBL" id="VSRR010000176">
    <property type="protein sequence ID" value="MPC11674.1"/>
    <property type="molecule type" value="Genomic_DNA"/>
</dbReference>
<comment type="caution">
    <text evidence="2">The sequence shown here is derived from an EMBL/GenBank/DDBJ whole genome shotgun (WGS) entry which is preliminary data.</text>
</comment>
<gene>
    <name evidence="2" type="ORF">E2C01_004346</name>
</gene>
<feature type="region of interest" description="Disordered" evidence="1">
    <location>
        <begin position="256"/>
        <end position="284"/>
    </location>
</feature>
<name>A0A5B7CSS5_PORTR</name>
<accession>A0A5B7CSS5</accession>